<feature type="region of interest" description="Disordered" evidence="4">
    <location>
        <begin position="1057"/>
        <end position="1080"/>
    </location>
</feature>
<dbReference type="InterPro" id="IPR026847">
    <property type="entry name" value="VPS13"/>
</dbReference>
<dbReference type="PROSITE" id="PS50003">
    <property type="entry name" value="PH_DOMAIN"/>
    <property type="match status" value="1"/>
</dbReference>
<dbReference type="Gene3D" id="2.30.29.30">
    <property type="entry name" value="Pleckstrin-homology domain (PH domain)/Phosphotyrosine-binding domain (PTB)"/>
    <property type="match status" value="1"/>
</dbReference>
<dbReference type="PANTHER" id="PTHR16166:SF93">
    <property type="entry name" value="INTERMEMBRANE LIPID TRANSFER PROTEIN VPS13"/>
    <property type="match status" value="1"/>
</dbReference>
<feature type="compositionally biased region" description="Basic and acidic residues" evidence="4">
    <location>
        <begin position="1066"/>
        <end position="1076"/>
    </location>
</feature>
<evidence type="ECO:0000313" key="6">
    <source>
        <dbReference type="EMBL" id="CDW90143.1"/>
    </source>
</evidence>
<name>A0A078B999_STYLE</name>
<evidence type="ECO:0000256" key="1">
    <source>
        <dbReference type="ARBA" id="ARBA00006545"/>
    </source>
</evidence>
<keyword evidence="7" id="KW-1185">Reference proteome</keyword>
<dbReference type="PANTHER" id="PTHR16166">
    <property type="entry name" value="VACUOLAR PROTEIN SORTING-ASSOCIATED PROTEIN VPS13"/>
    <property type="match status" value="1"/>
</dbReference>
<dbReference type="InterPro" id="IPR011993">
    <property type="entry name" value="PH-like_dom_sf"/>
</dbReference>
<feature type="coiled-coil region" evidence="3">
    <location>
        <begin position="440"/>
        <end position="467"/>
    </location>
</feature>
<dbReference type="OMA" id="INSECWI"/>
<dbReference type="GO" id="GO:0006623">
    <property type="term" value="P:protein targeting to vacuole"/>
    <property type="evidence" value="ECO:0007669"/>
    <property type="project" value="TreeGrafter"/>
</dbReference>
<gene>
    <name evidence="6" type="primary">Contig16995.g18109</name>
    <name evidence="6" type="ORF">STYLEM_19284</name>
</gene>
<feature type="domain" description="PH" evidence="5">
    <location>
        <begin position="960"/>
        <end position="1055"/>
    </location>
</feature>
<dbReference type="InterPro" id="IPR001849">
    <property type="entry name" value="PH_domain"/>
</dbReference>
<evidence type="ECO:0000256" key="4">
    <source>
        <dbReference type="SAM" id="MobiDB-lite"/>
    </source>
</evidence>
<comment type="similarity">
    <text evidence="1">Belongs to the VPS13 family.</text>
</comment>
<evidence type="ECO:0000256" key="2">
    <source>
        <dbReference type="ARBA" id="ARBA00022448"/>
    </source>
</evidence>
<dbReference type="SUPFAM" id="SSF50729">
    <property type="entry name" value="PH domain-like"/>
    <property type="match status" value="1"/>
</dbReference>
<dbReference type="Pfam" id="PF12624">
    <property type="entry name" value="VPS13_N"/>
    <property type="match status" value="1"/>
</dbReference>
<dbReference type="EMBL" id="CCKQ01018203">
    <property type="protein sequence ID" value="CDW90143.1"/>
    <property type="molecule type" value="Genomic_DNA"/>
</dbReference>
<dbReference type="InterPro" id="IPR026854">
    <property type="entry name" value="VPS13_N"/>
</dbReference>
<evidence type="ECO:0000259" key="5">
    <source>
        <dbReference type="PROSITE" id="PS50003"/>
    </source>
</evidence>
<protein>
    <submittedName>
        <fullName evidence="6">Vacuolar protein sorting-associated protein vps13</fullName>
    </submittedName>
</protein>
<dbReference type="Proteomes" id="UP000039865">
    <property type="component" value="Unassembled WGS sequence"/>
</dbReference>
<dbReference type="InParanoid" id="A0A078B999"/>
<accession>A0A078B999</accession>
<keyword evidence="2" id="KW-0813">Transport</keyword>
<dbReference type="GO" id="GO:0045053">
    <property type="term" value="P:protein retention in Golgi apparatus"/>
    <property type="evidence" value="ECO:0007669"/>
    <property type="project" value="TreeGrafter"/>
</dbReference>
<organism evidence="6 7">
    <name type="scientific">Stylonychia lemnae</name>
    <name type="common">Ciliate</name>
    <dbReference type="NCBI Taxonomy" id="5949"/>
    <lineage>
        <taxon>Eukaryota</taxon>
        <taxon>Sar</taxon>
        <taxon>Alveolata</taxon>
        <taxon>Ciliophora</taxon>
        <taxon>Intramacronucleata</taxon>
        <taxon>Spirotrichea</taxon>
        <taxon>Stichotrichia</taxon>
        <taxon>Sporadotrichida</taxon>
        <taxon>Oxytrichidae</taxon>
        <taxon>Stylonychinae</taxon>
        <taxon>Stylonychia</taxon>
    </lineage>
</organism>
<sequence length="1602" mass="190533">MFEGILERVLQRALGDYLEGLDKKNLSLGVNNLNLVLTIQVWSGNINLENVHFKKTIFQKLKLPLTLKLGRIGKLQIIVPWRRLNSSPVEVFINQVNIIICNIASYRLILGPQSKEEWELIETFHTDFDLRDQMIRQFATQIYTQIIVKKLDLINLENLRSRNIHVRLESNENIRKKFSMGLTLKEINVHTTNSEWDKEYFDRTREQNLEKPVFKVLNIIKCGIYWRTQEDRFLTFDYDQEDDRLIEMRDMFHQDEDYIQQYKDDYLLQPISLNMRLQQNVSSLTLEKEAEYKISLEVDEFSIYLQKTQYDNVIMLMELFNDYQSQQTRKYKFLRPQDSSPLSKPKLWLQFAINCILREIRQTRKKINQFQIDFEMKCDMQANFQIIFKKYLILEVKNQDLTEQKQISNRQQFWEENYQFSAIYQHIIQSVEFEELKTWTDEIAQSLANEQKEKERLEQQRNQEGGILRYFTYFGSTWLGGASSEPEQAQNQIEEEKISNVRKKSRDDSFKSDSDDEFYDAYDELPQDQDQRDQQPSQTIEEEFRLFRQSILVSFKPQLHRDNSSPKKKISEQAVLDLLKLNMLSTDEQRENYRDDMLNQLVPNIQANFILKSFSVSLVNNQDKNEGIELYSQNFTIDFKKFDINNPQNVFTFELVARNESFGINQITKIENQIYKSYIVSKIIKQNDIQLNSQFNKSPAMISHNDSDRYQSTIRLIKGNLNQNIGQKYIVDDNVDFDLSVKFQPIQIIYKVVAISKLTKFLKVEAQKEEEIKQQAYEKLEAIKQSVSISDVIKNRKKNRIKIEVASPILIIPFKKNNDINSECWIFNMGDFSFQNYDRQSSDKMDRNYDHYKIQISQIMMRYIKSYKQWVESYNPKSLSVIREFKLQLILSLRKNSAIKSANIPEIIMDGKMSKLKLFFNPHIYNQFLNISRLLSMESTSQNNGEQQHLVNEKFQVLEMATQTGQIKKKGNTIKFWYSYFGVLSGAYLYFYEKQSDLYPEDYFYIKGGQLQKDIDKQIEYSIQIENQFGDQCLIAFNSQKSQNEWEKAIKEKIYELSQQQSQPEENIKRQNTKLEDELDDIDPEQQQMRFEFRIPQIEIELLAEPDDLQGQQLDSENDHSENQSESTMKQFDIGLFTPCKKLRKSSLDFENFQNQRQDSEQASPFDNEFQFMQRKSLIDEEVRDKKWSSIIKLENINFKMVRRSYDSDMSVVLQQLNISNCDNKRFPDMMDSKYQLNQKALIEINIKRQEKESPRYEDADMYVDLLFGQLEVNWHPKSINRIIRFFRYMKLPEIVIQEEQEKLQHKQIYYGDSKNDNGISPGLRMNSDLKFMQNCQNIPNILMKVKAKLDLLKIVLIHPINQTYPIATISLGKFDINYHMCYDHDIYKGKFDEFKIYDHTNFPLTLDPRKNYLQKEYPNHEILGIRVDSNQGPMLSFDFLMYHDPEHKTCPLQDDMFDKKIKLSLNAIRINYMQEPMFRINDYFFAQFLGALSDSNPYQQLIDQIQNQANITTLLKQDYQKDTMVTLQEIQLIHHDRRLSSIEKMPPQRLFSFVNIDDEINQRAASPIPQLSKHLLNPPNRWQNFDLKQYKRCTGLDITID</sequence>
<proteinExistence type="inferred from homology"/>
<keyword evidence="3" id="KW-0175">Coiled coil</keyword>
<evidence type="ECO:0000313" key="7">
    <source>
        <dbReference type="Proteomes" id="UP000039865"/>
    </source>
</evidence>
<dbReference type="OrthoDB" id="272810at2759"/>
<reference evidence="6 7" key="1">
    <citation type="submission" date="2014-06" db="EMBL/GenBank/DDBJ databases">
        <authorList>
            <person name="Swart Estienne"/>
        </authorList>
    </citation>
    <scope>NUCLEOTIDE SEQUENCE [LARGE SCALE GENOMIC DNA]</scope>
    <source>
        <strain evidence="6 7">130c</strain>
    </source>
</reference>
<evidence type="ECO:0000256" key="3">
    <source>
        <dbReference type="SAM" id="Coils"/>
    </source>
</evidence>